<evidence type="ECO:0008006" key="4">
    <source>
        <dbReference type="Google" id="ProtNLM"/>
    </source>
</evidence>
<proteinExistence type="predicted"/>
<protein>
    <recommendedName>
        <fullName evidence="4">Lipocalin-like domain-containing protein</fullName>
    </recommendedName>
</protein>
<keyword evidence="3" id="KW-1185">Reference proteome</keyword>
<dbReference type="RefSeq" id="WP_173271521.1">
    <property type="nucleotide sequence ID" value="NZ_JABMKV010000002.1"/>
</dbReference>
<dbReference type="EMBL" id="JABMKV010000002">
    <property type="protein sequence ID" value="NQX31931.1"/>
    <property type="molecule type" value="Genomic_DNA"/>
</dbReference>
<gene>
    <name evidence="2" type="ORF">HQN85_09345</name>
</gene>
<organism evidence="2 3">
    <name type="scientific">Pedobacter boryungensis</name>
    <dbReference type="NCBI Taxonomy" id="869962"/>
    <lineage>
        <taxon>Bacteria</taxon>
        <taxon>Pseudomonadati</taxon>
        <taxon>Bacteroidota</taxon>
        <taxon>Sphingobacteriia</taxon>
        <taxon>Sphingobacteriales</taxon>
        <taxon>Sphingobacteriaceae</taxon>
        <taxon>Pedobacter</taxon>
    </lineage>
</organism>
<keyword evidence="1" id="KW-0732">Signal</keyword>
<accession>A0ABX2DG39</accession>
<feature type="chain" id="PRO_5046050456" description="Lipocalin-like domain-containing protein" evidence="1">
    <location>
        <begin position="20"/>
        <end position="152"/>
    </location>
</feature>
<feature type="signal peptide" evidence="1">
    <location>
        <begin position="1"/>
        <end position="19"/>
    </location>
</feature>
<sequence>MKKLILVLTLAAFTLTACKKNPITPNVPSKPLKEALIGKWKWMKNQGETFDSKNNTWVKLGEEDYSLRDCYIEFKDAGNGLEHFVHLNEAISDRIFTWGIRDQKNFSFKTDDNLETFTYTIIKVDEHTLIYASQGLVDSFGRTVRGVFYLAK</sequence>
<comment type="caution">
    <text evidence="2">The sequence shown here is derived from an EMBL/GenBank/DDBJ whole genome shotgun (WGS) entry which is preliminary data.</text>
</comment>
<reference evidence="2 3" key="1">
    <citation type="submission" date="2020-05" db="EMBL/GenBank/DDBJ databases">
        <title>Description of Pedobacter foliorum sp. nov.</title>
        <authorList>
            <person name="Qi S."/>
            <person name="Carlier A."/>
            <person name="Cnockaert M."/>
            <person name="Vandamme P."/>
        </authorList>
    </citation>
    <scope>NUCLEOTIDE SEQUENCE [LARGE SCALE GENOMIC DNA]</scope>
    <source>
        <strain evidence="2 3">LMG 31300</strain>
    </source>
</reference>
<dbReference type="Proteomes" id="UP000762110">
    <property type="component" value="Unassembled WGS sequence"/>
</dbReference>
<evidence type="ECO:0000313" key="2">
    <source>
        <dbReference type="EMBL" id="NQX31931.1"/>
    </source>
</evidence>
<name>A0ABX2DG39_9SPHI</name>
<evidence type="ECO:0000313" key="3">
    <source>
        <dbReference type="Proteomes" id="UP000762110"/>
    </source>
</evidence>
<dbReference type="PROSITE" id="PS51257">
    <property type="entry name" value="PROKAR_LIPOPROTEIN"/>
    <property type="match status" value="1"/>
</dbReference>
<evidence type="ECO:0000256" key="1">
    <source>
        <dbReference type="SAM" id="SignalP"/>
    </source>
</evidence>